<dbReference type="InterPro" id="IPR032319">
    <property type="entry name" value="CLP1_P"/>
</dbReference>
<feature type="domain" description="Clp1 P-loop" evidence="5">
    <location>
        <begin position="123"/>
        <end position="320"/>
    </location>
</feature>
<reference evidence="8" key="1">
    <citation type="submission" date="2017-02" db="UniProtKB">
        <authorList>
            <consortium name="WormBaseParasite"/>
        </authorList>
    </citation>
    <scope>IDENTIFICATION</scope>
</reference>
<dbReference type="InterPro" id="IPR038239">
    <property type="entry name" value="Clp1_N_sf"/>
</dbReference>
<evidence type="ECO:0000256" key="1">
    <source>
        <dbReference type="ARBA" id="ARBA00022741"/>
    </source>
</evidence>
<dbReference type="PANTHER" id="PTHR12755">
    <property type="entry name" value="CLEAVAGE/POLYADENYLATION FACTOR IA SUBUNIT CLP1P"/>
    <property type="match status" value="1"/>
</dbReference>
<keyword evidence="7" id="KW-1185">Reference proteome</keyword>
<evidence type="ECO:0000259" key="4">
    <source>
        <dbReference type="Pfam" id="PF16573"/>
    </source>
</evidence>
<dbReference type="GO" id="GO:0005524">
    <property type="term" value="F:ATP binding"/>
    <property type="evidence" value="ECO:0007669"/>
    <property type="project" value="UniProtKB-KW"/>
</dbReference>
<accession>A0A0R3W855</accession>
<dbReference type="AlphaFoldDB" id="A0A0R3W855"/>
<dbReference type="GO" id="GO:0031124">
    <property type="term" value="P:mRNA 3'-end processing"/>
    <property type="evidence" value="ECO:0007669"/>
    <property type="project" value="InterPro"/>
</dbReference>
<dbReference type="InterPro" id="IPR045116">
    <property type="entry name" value="Clp1/Grc3"/>
</dbReference>
<organism evidence="8">
    <name type="scientific">Taenia asiatica</name>
    <name type="common">Asian tapeworm</name>
    <dbReference type="NCBI Taxonomy" id="60517"/>
    <lineage>
        <taxon>Eukaryota</taxon>
        <taxon>Metazoa</taxon>
        <taxon>Spiralia</taxon>
        <taxon>Lophotrochozoa</taxon>
        <taxon>Platyhelminthes</taxon>
        <taxon>Cestoda</taxon>
        <taxon>Eucestoda</taxon>
        <taxon>Cyclophyllidea</taxon>
        <taxon>Taeniidae</taxon>
        <taxon>Taenia</taxon>
    </lineage>
</organism>
<evidence type="ECO:0000256" key="2">
    <source>
        <dbReference type="ARBA" id="ARBA00022840"/>
    </source>
</evidence>
<dbReference type="InterPro" id="IPR010655">
    <property type="entry name" value="Clp1_C"/>
</dbReference>
<proteinExistence type="predicted"/>
<dbReference type="GO" id="GO:0051731">
    <property type="term" value="F:polynucleotide 5'-hydroxyl-kinase activity"/>
    <property type="evidence" value="ECO:0007669"/>
    <property type="project" value="InterPro"/>
</dbReference>
<dbReference type="EMBL" id="UYRS01018509">
    <property type="protein sequence ID" value="VDK36874.1"/>
    <property type="molecule type" value="Genomic_DNA"/>
</dbReference>
<keyword evidence="1" id="KW-0547">Nucleotide-binding</keyword>
<evidence type="ECO:0000313" key="7">
    <source>
        <dbReference type="Proteomes" id="UP000282613"/>
    </source>
</evidence>
<name>A0A0R3W855_TAEAS</name>
<dbReference type="Pfam" id="PF06807">
    <property type="entry name" value="Clp1"/>
    <property type="match status" value="1"/>
</dbReference>
<sequence>MNTAGVASTTHNVEYALEKYQMLRYEANAQVKIVMTSGTAEIFGTELVCGTDLVLQEGERGTVVTFHGCKITVKGLGLDAFVMDAVEDHDLLHVYMNIHANLQEARKKATEDQSRGPRVLVCGPENVGKSVLCRTLVNYAARRGSKPILVDVNVGLNQVCIPSTIAALAVTKPYDLLEGWGLEEDPLVFCFGHLDPSANLNLFTEQASSNIVNQLAELVNIRSENDAKVFSSGCIIKMGGFSKTPEKKEAGLEAIRTTAAAFEVDIVLVIEDGFLSTFLQEDLLKDVTIIRLPRSSGAVNFNPKQSMRQRDLRISAYFHGENFKRRLHPHHLKLSASEYTVYRVGSEAIPDALLPHGARDAEAETQSWRTPIALAVSRDALKNRLLAVSQATEPEQIASSPVYGFVVVLSVAEDRTFFNVLSPSPELPPSCLLVASICYVDPEGT</sequence>
<dbReference type="STRING" id="60517.A0A0R3W855"/>
<evidence type="ECO:0000259" key="3">
    <source>
        <dbReference type="Pfam" id="PF06807"/>
    </source>
</evidence>
<dbReference type="InterPro" id="IPR032324">
    <property type="entry name" value="Clp1_N"/>
</dbReference>
<dbReference type="InterPro" id="IPR038238">
    <property type="entry name" value="Clp1_C_sf"/>
</dbReference>
<feature type="domain" description="Clp1 C-terminal" evidence="3">
    <location>
        <begin position="327"/>
        <end position="441"/>
    </location>
</feature>
<keyword evidence="2" id="KW-0067">ATP-binding</keyword>
<dbReference type="Gene3D" id="2.40.30.330">
    <property type="entry name" value="Pre-mRNA cleavage complex subunit Clp1, C-terminal domain"/>
    <property type="match status" value="1"/>
</dbReference>
<dbReference type="SUPFAM" id="SSF52540">
    <property type="entry name" value="P-loop containing nucleoside triphosphate hydrolases"/>
    <property type="match status" value="1"/>
</dbReference>
<evidence type="ECO:0000313" key="8">
    <source>
        <dbReference type="WBParaSite" id="TASK_0000651801-mRNA-1"/>
    </source>
</evidence>
<dbReference type="Proteomes" id="UP000282613">
    <property type="component" value="Unassembled WGS sequence"/>
</dbReference>
<dbReference type="GO" id="GO:0005634">
    <property type="term" value="C:nucleus"/>
    <property type="evidence" value="ECO:0007669"/>
    <property type="project" value="TreeGrafter"/>
</dbReference>
<dbReference type="Gene3D" id="3.40.50.300">
    <property type="entry name" value="P-loop containing nucleotide triphosphate hydrolases"/>
    <property type="match status" value="1"/>
</dbReference>
<evidence type="ECO:0000259" key="5">
    <source>
        <dbReference type="Pfam" id="PF16575"/>
    </source>
</evidence>
<evidence type="ECO:0000313" key="6">
    <source>
        <dbReference type="EMBL" id="VDK36874.1"/>
    </source>
</evidence>
<dbReference type="OrthoDB" id="258143at2759"/>
<reference evidence="6 7" key="2">
    <citation type="submission" date="2018-11" db="EMBL/GenBank/DDBJ databases">
        <authorList>
            <consortium name="Pathogen Informatics"/>
        </authorList>
    </citation>
    <scope>NUCLEOTIDE SEQUENCE [LARGE SCALE GENOMIC DNA]</scope>
</reference>
<feature type="domain" description="Clp1 N-terminal" evidence="4">
    <location>
        <begin position="17"/>
        <end position="109"/>
    </location>
</feature>
<dbReference type="WBParaSite" id="TASK_0000651801-mRNA-1">
    <property type="protein sequence ID" value="TASK_0000651801-mRNA-1"/>
    <property type="gene ID" value="TASK_0000651801"/>
</dbReference>
<dbReference type="Pfam" id="PF16573">
    <property type="entry name" value="CLP1_N"/>
    <property type="match status" value="1"/>
</dbReference>
<dbReference type="Gene3D" id="2.60.120.1030">
    <property type="entry name" value="Clp1, DNA binding domain"/>
    <property type="match status" value="1"/>
</dbReference>
<dbReference type="GO" id="GO:0006388">
    <property type="term" value="P:tRNA splicing, via endonucleolytic cleavage and ligation"/>
    <property type="evidence" value="ECO:0007669"/>
    <property type="project" value="TreeGrafter"/>
</dbReference>
<dbReference type="PANTHER" id="PTHR12755:SF6">
    <property type="entry name" value="POLYRIBONUCLEOTIDE 5'-HYDROXYL-KINASE CLP1"/>
    <property type="match status" value="1"/>
</dbReference>
<gene>
    <name evidence="6" type="ORF">TASK_LOCUS6519</name>
</gene>
<dbReference type="Pfam" id="PF16575">
    <property type="entry name" value="CLP1_P"/>
    <property type="match status" value="1"/>
</dbReference>
<dbReference type="InterPro" id="IPR027417">
    <property type="entry name" value="P-loop_NTPase"/>
</dbReference>
<protein>
    <submittedName>
        <fullName evidence="8">Protein CLP1 homolog</fullName>
    </submittedName>
</protein>